<dbReference type="EMBL" id="SHKW01000001">
    <property type="protein sequence ID" value="RZU39950.1"/>
    <property type="molecule type" value="Genomic_DNA"/>
</dbReference>
<dbReference type="InterPro" id="IPR002078">
    <property type="entry name" value="Sigma_54_int"/>
</dbReference>
<dbReference type="InterPro" id="IPR027417">
    <property type="entry name" value="P-loop_NTPase"/>
</dbReference>
<name>A0A4Q7YR54_9BACT</name>
<dbReference type="InterPro" id="IPR009057">
    <property type="entry name" value="Homeodomain-like_sf"/>
</dbReference>
<dbReference type="Pfam" id="PF00158">
    <property type="entry name" value="Sigma54_activat"/>
    <property type="match status" value="1"/>
</dbReference>
<sequence length="316" mass="35719">MSKIHGCQLGDFFIGNSPEIYRICDQLQKASLTNIPVLITGESGTGKGLAAQLLHDMSTRCANKFLKLNCSAISNQFFELELFSKAEQVDRGTLFLDEIGELDLALQSKLLHMLRDFRFMGLSGENERPIDVLLICATNRDLEAEIANGAFRADLFHRINVLRMQMPALRDCVTDVPILMSHFVKLYSEKFGKDPVPPSPSFMKVLESYHWPGNTRELENMAKRYVVLGGEDHVLSVMKLPPQQLARSEAIDLTTPLRVQTKRAIRNLESKIILSVLEAHNWNRRKTARSLDISYRTLLYKIKEGGLPRSSKTSLT</sequence>
<dbReference type="PANTHER" id="PTHR32071">
    <property type="entry name" value="TRANSCRIPTIONAL REGULATORY PROTEIN"/>
    <property type="match status" value="1"/>
</dbReference>
<dbReference type="GO" id="GO:0043565">
    <property type="term" value="F:sequence-specific DNA binding"/>
    <property type="evidence" value="ECO:0007669"/>
    <property type="project" value="InterPro"/>
</dbReference>
<dbReference type="InterPro" id="IPR058031">
    <property type="entry name" value="AAA_lid_NorR"/>
</dbReference>
<dbReference type="Pfam" id="PF25601">
    <property type="entry name" value="AAA_lid_14"/>
    <property type="match status" value="1"/>
</dbReference>
<dbReference type="Gene3D" id="1.10.8.60">
    <property type="match status" value="1"/>
</dbReference>
<dbReference type="Proteomes" id="UP000292958">
    <property type="component" value="Unassembled WGS sequence"/>
</dbReference>
<dbReference type="SUPFAM" id="SSF52540">
    <property type="entry name" value="P-loop containing nucleoside triphosphate hydrolases"/>
    <property type="match status" value="1"/>
</dbReference>
<dbReference type="Gene3D" id="3.40.50.300">
    <property type="entry name" value="P-loop containing nucleotide triphosphate hydrolases"/>
    <property type="match status" value="1"/>
</dbReference>
<proteinExistence type="predicted"/>
<dbReference type="PRINTS" id="PR01590">
    <property type="entry name" value="HTHFIS"/>
</dbReference>
<evidence type="ECO:0000313" key="6">
    <source>
        <dbReference type="EMBL" id="RZU39950.1"/>
    </source>
</evidence>
<protein>
    <submittedName>
        <fullName evidence="6">Regulatory Fis family protein</fullName>
    </submittedName>
</protein>
<dbReference type="OrthoDB" id="9771372at2"/>
<dbReference type="SUPFAM" id="SSF46689">
    <property type="entry name" value="Homeodomain-like"/>
    <property type="match status" value="1"/>
</dbReference>
<dbReference type="PROSITE" id="PS50045">
    <property type="entry name" value="SIGMA54_INTERACT_4"/>
    <property type="match status" value="1"/>
</dbReference>
<keyword evidence="1" id="KW-0547">Nucleotide-binding</keyword>
<dbReference type="InterPro" id="IPR002197">
    <property type="entry name" value="HTH_Fis"/>
</dbReference>
<reference evidence="6 7" key="1">
    <citation type="submission" date="2019-02" db="EMBL/GenBank/DDBJ databases">
        <title>Genomic Encyclopedia of Archaeal and Bacterial Type Strains, Phase II (KMG-II): from individual species to whole genera.</title>
        <authorList>
            <person name="Goeker M."/>
        </authorList>
    </citation>
    <scope>NUCLEOTIDE SEQUENCE [LARGE SCALE GENOMIC DNA]</scope>
    <source>
        <strain evidence="6 7">DSM 18101</strain>
    </source>
</reference>
<feature type="domain" description="Sigma-54 factor interaction" evidence="5">
    <location>
        <begin position="13"/>
        <end position="227"/>
    </location>
</feature>
<dbReference type="RefSeq" id="WP_130418093.1">
    <property type="nucleotide sequence ID" value="NZ_SHKW01000001.1"/>
</dbReference>
<dbReference type="GO" id="GO:0005524">
    <property type="term" value="F:ATP binding"/>
    <property type="evidence" value="ECO:0007669"/>
    <property type="project" value="UniProtKB-KW"/>
</dbReference>
<keyword evidence="3" id="KW-0805">Transcription regulation</keyword>
<evidence type="ECO:0000256" key="1">
    <source>
        <dbReference type="ARBA" id="ARBA00022741"/>
    </source>
</evidence>
<evidence type="ECO:0000256" key="4">
    <source>
        <dbReference type="ARBA" id="ARBA00023163"/>
    </source>
</evidence>
<keyword evidence="7" id="KW-1185">Reference proteome</keyword>
<dbReference type="GO" id="GO:0006355">
    <property type="term" value="P:regulation of DNA-templated transcription"/>
    <property type="evidence" value="ECO:0007669"/>
    <property type="project" value="InterPro"/>
</dbReference>
<gene>
    <name evidence="6" type="ORF">BDD14_1359</name>
</gene>
<dbReference type="SMART" id="SM00382">
    <property type="entry name" value="AAA"/>
    <property type="match status" value="1"/>
</dbReference>
<evidence type="ECO:0000259" key="5">
    <source>
        <dbReference type="PROSITE" id="PS50045"/>
    </source>
</evidence>
<evidence type="ECO:0000256" key="2">
    <source>
        <dbReference type="ARBA" id="ARBA00022840"/>
    </source>
</evidence>
<dbReference type="CDD" id="cd00009">
    <property type="entry name" value="AAA"/>
    <property type="match status" value="1"/>
</dbReference>
<keyword evidence="4" id="KW-0804">Transcription</keyword>
<organism evidence="6 7">
    <name type="scientific">Edaphobacter modestus</name>
    <dbReference type="NCBI Taxonomy" id="388466"/>
    <lineage>
        <taxon>Bacteria</taxon>
        <taxon>Pseudomonadati</taxon>
        <taxon>Acidobacteriota</taxon>
        <taxon>Terriglobia</taxon>
        <taxon>Terriglobales</taxon>
        <taxon>Acidobacteriaceae</taxon>
        <taxon>Edaphobacter</taxon>
    </lineage>
</organism>
<dbReference type="Pfam" id="PF02954">
    <property type="entry name" value="HTH_8"/>
    <property type="match status" value="1"/>
</dbReference>
<dbReference type="InterPro" id="IPR003593">
    <property type="entry name" value="AAA+_ATPase"/>
</dbReference>
<dbReference type="AlphaFoldDB" id="A0A4Q7YR54"/>
<accession>A0A4Q7YR54</accession>
<evidence type="ECO:0000313" key="7">
    <source>
        <dbReference type="Proteomes" id="UP000292958"/>
    </source>
</evidence>
<evidence type="ECO:0000256" key="3">
    <source>
        <dbReference type="ARBA" id="ARBA00023015"/>
    </source>
</evidence>
<keyword evidence="2" id="KW-0067">ATP-binding</keyword>
<comment type="caution">
    <text evidence="6">The sequence shown here is derived from an EMBL/GenBank/DDBJ whole genome shotgun (WGS) entry which is preliminary data.</text>
</comment>
<dbReference type="Gene3D" id="1.10.10.60">
    <property type="entry name" value="Homeodomain-like"/>
    <property type="match status" value="1"/>
</dbReference>